<gene>
    <name evidence="2" type="ORF">SLS60_002298</name>
</gene>
<sequence>MSIPPHPNSTKSPWAKETVTSVISEWISSYTEPTPLATPPPLLIKLVWDTVGSWLASRPTAANASAMEDHNVTETRIDTTMVGTDSLFARVWYKLCYDIATLFDNRGELFWAAFVLSAVIVLYAAYLATKTRVFGVYFERRYEDALARQMHPRLWNTRHHWVLSSLISLWLRDRIPGDGPWKRANAASFRAKEDKSALHHLVRMGIYPLYIQDGGFATVQHKKGGLGPWGGWSWGLYKQSKKRAVFEFAVPRARGWMVDEKDVDDEEERVRRRVDKKYFDFVSLLVNGTRLRRAARWRVAVSGQRWTEPRDESEPKRLVQRNFVSKVRPDTRVPSEAGAVSRFKSLLPFKPDRVLRKEMAIKAGWEKVENWVERCKLLTSIHVPVVRIEAPDSEMIELDKEVLLIAREANLGGEWDETVANYELRKAYRRVDQDPFDFNLTD</sequence>
<evidence type="ECO:0000256" key="1">
    <source>
        <dbReference type="SAM" id="Phobius"/>
    </source>
</evidence>
<dbReference type="Proteomes" id="UP001521785">
    <property type="component" value="Unassembled WGS sequence"/>
</dbReference>
<organism evidence="2 3">
    <name type="scientific">Paraconiothyrium brasiliense</name>
    <dbReference type="NCBI Taxonomy" id="300254"/>
    <lineage>
        <taxon>Eukaryota</taxon>
        <taxon>Fungi</taxon>
        <taxon>Dikarya</taxon>
        <taxon>Ascomycota</taxon>
        <taxon>Pezizomycotina</taxon>
        <taxon>Dothideomycetes</taxon>
        <taxon>Pleosporomycetidae</taxon>
        <taxon>Pleosporales</taxon>
        <taxon>Massarineae</taxon>
        <taxon>Didymosphaeriaceae</taxon>
        <taxon>Paraconiothyrium</taxon>
    </lineage>
</organism>
<feature type="transmembrane region" description="Helical" evidence="1">
    <location>
        <begin position="109"/>
        <end position="128"/>
    </location>
</feature>
<reference evidence="2 3" key="1">
    <citation type="submission" date="2024-02" db="EMBL/GenBank/DDBJ databases">
        <title>De novo assembly and annotation of 12 fungi associated with fruit tree decline syndrome in Ontario, Canada.</title>
        <authorList>
            <person name="Sulman M."/>
            <person name="Ellouze W."/>
            <person name="Ilyukhin E."/>
        </authorList>
    </citation>
    <scope>NUCLEOTIDE SEQUENCE [LARGE SCALE GENOMIC DNA]</scope>
    <source>
        <strain evidence="2 3">M42-189</strain>
    </source>
</reference>
<comment type="caution">
    <text evidence="2">The sequence shown here is derived from an EMBL/GenBank/DDBJ whole genome shotgun (WGS) entry which is preliminary data.</text>
</comment>
<keyword evidence="1" id="KW-0812">Transmembrane</keyword>
<evidence type="ECO:0000313" key="2">
    <source>
        <dbReference type="EMBL" id="KAL1610628.1"/>
    </source>
</evidence>
<keyword evidence="3" id="KW-1185">Reference proteome</keyword>
<accession>A0ABR3S1Q8</accession>
<protein>
    <submittedName>
        <fullName evidence="2">Uncharacterized protein</fullName>
    </submittedName>
</protein>
<evidence type="ECO:0000313" key="3">
    <source>
        <dbReference type="Proteomes" id="UP001521785"/>
    </source>
</evidence>
<keyword evidence="1" id="KW-1133">Transmembrane helix</keyword>
<keyword evidence="1" id="KW-0472">Membrane</keyword>
<name>A0ABR3S1Q8_9PLEO</name>
<dbReference type="EMBL" id="JAKJXO020000002">
    <property type="protein sequence ID" value="KAL1610628.1"/>
    <property type="molecule type" value="Genomic_DNA"/>
</dbReference>
<proteinExistence type="predicted"/>